<keyword evidence="1" id="KW-1133">Transmembrane helix</keyword>
<keyword evidence="1" id="KW-0812">Transmembrane</keyword>
<dbReference type="STRING" id="1631249.BQ8794_90200"/>
<feature type="transmembrane region" description="Helical" evidence="1">
    <location>
        <begin position="25"/>
        <end position="47"/>
    </location>
</feature>
<dbReference type="AlphaFoldDB" id="A0A1R3VJL6"/>
<dbReference type="Proteomes" id="UP000188388">
    <property type="component" value="Unassembled WGS sequence"/>
</dbReference>
<keyword evidence="3" id="KW-1185">Reference proteome</keyword>
<evidence type="ECO:0000313" key="2">
    <source>
        <dbReference type="EMBL" id="SIT60035.1"/>
    </source>
</evidence>
<reference evidence="3" key="1">
    <citation type="submission" date="2017-01" db="EMBL/GenBank/DDBJ databases">
        <authorList>
            <person name="Brunel B."/>
        </authorList>
    </citation>
    <scope>NUCLEOTIDE SEQUENCE [LARGE SCALE GENOMIC DNA]</scope>
</reference>
<name>A0A1R3VJL6_9HYPH</name>
<organism evidence="2 3">
    <name type="scientific">Mesorhizobium prunaredense</name>
    <dbReference type="NCBI Taxonomy" id="1631249"/>
    <lineage>
        <taxon>Bacteria</taxon>
        <taxon>Pseudomonadati</taxon>
        <taxon>Pseudomonadota</taxon>
        <taxon>Alphaproteobacteria</taxon>
        <taxon>Hyphomicrobiales</taxon>
        <taxon>Phyllobacteriaceae</taxon>
        <taxon>Mesorhizobium</taxon>
    </lineage>
</organism>
<evidence type="ECO:0000313" key="3">
    <source>
        <dbReference type="Proteomes" id="UP000188388"/>
    </source>
</evidence>
<dbReference type="EMBL" id="FTPD01000082">
    <property type="protein sequence ID" value="SIT60035.1"/>
    <property type="molecule type" value="Genomic_DNA"/>
</dbReference>
<evidence type="ECO:0000256" key="1">
    <source>
        <dbReference type="SAM" id="Phobius"/>
    </source>
</evidence>
<sequence length="55" mass="5941">MAGTKRRSSQGAAIGWRTFGCKHQLWIAGFLPGIFVARVARLGLYLADGFGFVAL</sequence>
<proteinExistence type="predicted"/>
<protein>
    <submittedName>
        <fullName evidence="2">Uncharacterized protein</fullName>
    </submittedName>
</protein>
<keyword evidence="1" id="KW-0472">Membrane</keyword>
<accession>A0A1R3VJL6</accession>
<gene>
    <name evidence="2" type="ORF">BQ8794_90200</name>
</gene>